<dbReference type="RefSeq" id="WP_390869697.1">
    <property type="nucleotide sequence ID" value="NZ_CP128652.1"/>
</dbReference>
<protein>
    <recommendedName>
        <fullName evidence="2">Carrier domain-containing protein</fullName>
    </recommendedName>
</protein>
<reference evidence="1" key="1">
    <citation type="submission" date="2023-09" db="EMBL/GenBank/DDBJ databases">
        <title>Arcobacter tbilisiensis sp. nov. isolated from chicken meat in Tbilisi, Georgia.</title>
        <authorList>
            <person name="Matthias R."/>
            <person name="Zautner A.E."/>
        </authorList>
    </citation>
    <scope>NUCLEOTIDE SEQUENCE</scope>
    <source>
        <strain evidence="1">LEO 62</strain>
    </source>
</reference>
<gene>
    <name evidence="1" type="ORF">RMP68_05950</name>
</gene>
<evidence type="ECO:0008006" key="2">
    <source>
        <dbReference type="Google" id="ProtNLM"/>
    </source>
</evidence>
<dbReference type="InterPro" id="IPR036736">
    <property type="entry name" value="ACP-like_sf"/>
</dbReference>
<dbReference type="Gene3D" id="1.10.1200.10">
    <property type="entry name" value="ACP-like"/>
    <property type="match status" value="1"/>
</dbReference>
<organism evidence="1">
    <name type="scientific">Arcobacter cryaerophilus gv. pseudocryaerophilus</name>
    <dbReference type="NCBI Taxonomy" id="2933791"/>
    <lineage>
        <taxon>Bacteria</taxon>
        <taxon>Pseudomonadati</taxon>
        <taxon>Campylobacterota</taxon>
        <taxon>Epsilonproteobacteria</taxon>
        <taxon>Campylobacterales</taxon>
        <taxon>Arcobacteraceae</taxon>
        <taxon>Aliarcobacter</taxon>
    </lineage>
</organism>
<proteinExistence type="predicted"/>
<dbReference type="Proteomes" id="UP001305220">
    <property type="component" value="Chromosome"/>
</dbReference>
<dbReference type="EMBL" id="CP134856">
    <property type="protein sequence ID" value="WNL33067.1"/>
    <property type="molecule type" value="Genomic_DNA"/>
</dbReference>
<accession>A0AA96DRN3</accession>
<sequence length="96" mass="10901">MEARIEKIIIETLKELNEELENDSFINPNLKTKLYGIDGAMDSLALVSFIADLEDKISDEFEKDIILADEKAMSSKTSPFRNIESLTSYIKSLLEN</sequence>
<dbReference type="AlphaFoldDB" id="A0AA96DRN3"/>
<name>A0AA96DRN3_9BACT</name>
<evidence type="ECO:0000313" key="1">
    <source>
        <dbReference type="EMBL" id="WNL33067.1"/>
    </source>
</evidence>